<reference evidence="3" key="1">
    <citation type="submission" date="2021-01" db="EMBL/GenBank/DDBJ databases">
        <authorList>
            <person name="Corre E."/>
            <person name="Pelletier E."/>
            <person name="Niang G."/>
            <person name="Scheremetjew M."/>
            <person name="Finn R."/>
            <person name="Kale V."/>
            <person name="Holt S."/>
            <person name="Cochrane G."/>
            <person name="Meng A."/>
            <person name="Brown T."/>
            <person name="Cohen L."/>
        </authorList>
    </citation>
    <scope>NUCLEOTIDE SEQUENCE</scope>
    <source>
        <strain evidence="3">ECT3854</strain>
    </source>
</reference>
<feature type="compositionally biased region" description="Low complexity" evidence="1">
    <location>
        <begin position="44"/>
        <end position="53"/>
    </location>
</feature>
<dbReference type="EMBL" id="HBFW01006335">
    <property type="protein sequence ID" value="CAD8933077.1"/>
    <property type="molecule type" value="Transcribed_RNA"/>
</dbReference>
<name>A0A7S1GKH3_CYCTE</name>
<proteinExistence type="predicted"/>
<evidence type="ECO:0000256" key="2">
    <source>
        <dbReference type="SAM" id="Phobius"/>
    </source>
</evidence>
<dbReference type="AlphaFoldDB" id="A0A7S1GKH3"/>
<keyword evidence="2" id="KW-0472">Membrane</keyword>
<gene>
    <name evidence="3" type="ORF">CTEN0397_LOCUS4106</name>
</gene>
<evidence type="ECO:0000313" key="3">
    <source>
        <dbReference type="EMBL" id="CAD8933077.1"/>
    </source>
</evidence>
<keyword evidence="2" id="KW-1133">Transmembrane helix</keyword>
<evidence type="ECO:0000256" key="1">
    <source>
        <dbReference type="SAM" id="MobiDB-lite"/>
    </source>
</evidence>
<protein>
    <submittedName>
        <fullName evidence="3">Uncharacterized protein</fullName>
    </submittedName>
</protein>
<feature type="region of interest" description="Disordered" evidence="1">
    <location>
        <begin position="38"/>
        <end position="64"/>
    </location>
</feature>
<organism evidence="3">
    <name type="scientific">Cyclophora tenuis</name>
    <name type="common">Marine diatom</name>
    <dbReference type="NCBI Taxonomy" id="216820"/>
    <lineage>
        <taxon>Eukaryota</taxon>
        <taxon>Sar</taxon>
        <taxon>Stramenopiles</taxon>
        <taxon>Ochrophyta</taxon>
        <taxon>Bacillariophyta</taxon>
        <taxon>Fragilariophyceae</taxon>
        <taxon>Fragilariophycidae</taxon>
        <taxon>Cyclophorales</taxon>
        <taxon>Cyclophoraceae</taxon>
        <taxon>Cyclophora</taxon>
    </lineage>
</organism>
<feature type="transmembrane region" description="Helical" evidence="2">
    <location>
        <begin position="77"/>
        <end position="98"/>
    </location>
</feature>
<sequence length="121" mass="13724">MGVITDVVVVVVVVRMRSKGMSEKETTILWDIAQNAKSGHRSHNSNMSSLSSSRARKTVQSKNKGTRTFLPRTRAHFDLLVVVVFFVVVIYLQILWILDTKITNAFSVPYQYVVESVPNQR</sequence>
<keyword evidence="2" id="KW-0812">Transmembrane</keyword>
<accession>A0A7S1GKH3</accession>